<protein>
    <submittedName>
        <fullName evidence="2">Uncharacterized protein</fullName>
    </submittedName>
</protein>
<dbReference type="AlphaFoldDB" id="A0A518VC62"/>
<dbReference type="OrthoDB" id="9911842at2"/>
<evidence type="ECO:0000313" key="2">
    <source>
        <dbReference type="EMBL" id="QDX94575.1"/>
    </source>
</evidence>
<sequence>MKYLITFIYIVVGKILLFTCFDPKFFGYTIQYYFSISIFYLILLGIIVISIKRILNKKVDNDRTNVFLSLAIFVSYCFLTLCVGKYIERHNAS</sequence>
<keyword evidence="1" id="KW-1133">Transmembrane helix</keyword>
<keyword evidence="1" id="KW-0472">Membrane</keyword>
<gene>
    <name evidence="2" type="ORF">EEL30_21230</name>
</gene>
<organism evidence="2 3">
    <name type="scientific">Brevibacillus laterosporus</name>
    <name type="common">Bacillus laterosporus</name>
    <dbReference type="NCBI Taxonomy" id="1465"/>
    <lineage>
        <taxon>Bacteria</taxon>
        <taxon>Bacillati</taxon>
        <taxon>Bacillota</taxon>
        <taxon>Bacilli</taxon>
        <taxon>Bacillales</taxon>
        <taxon>Paenibacillaceae</taxon>
        <taxon>Brevibacillus</taxon>
    </lineage>
</organism>
<evidence type="ECO:0000256" key="1">
    <source>
        <dbReference type="SAM" id="Phobius"/>
    </source>
</evidence>
<name>A0A518VC62_BRELA</name>
<feature type="transmembrane region" description="Helical" evidence="1">
    <location>
        <begin position="7"/>
        <end position="26"/>
    </location>
</feature>
<feature type="transmembrane region" description="Helical" evidence="1">
    <location>
        <begin position="67"/>
        <end position="87"/>
    </location>
</feature>
<accession>A0A518VC62</accession>
<keyword evidence="1" id="KW-0812">Transmembrane</keyword>
<evidence type="ECO:0000313" key="3">
    <source>
        <dbReference type="Proteomes" id="UP000319432"/>
    </source>
</evidence>
<keyword evidence="3" id="KW-1185">Reference proteome</keyword>
<proteinExistence type="predicted"/>
<dbReference type="EMBL" id="CP033464">
    <property type="protein sequence ID" value="QDX94575.1"/>
    <property type="molecule type" value="Genomic_DNA"/>
</dbReference>
<reference evidence="2 3" key="1">
    <citation type="submission" date="2018-11" db="EMBL/GenBank/DDBJ databases">
        <title>Phylogenetic determinants of toxin gene distribution in genomes of Brevibacillus laterosporus.</title>
        <authorList>
            <person name="Glare T.R."/>
            <person name="Durrant A."/>
            <person name="Berry C."/>
            <person name="Palma L."/>
            <person name="Ormskirk M."/>
            <person name="Cox M.O."/>
        </authorList>
    </citation>
    <scope>NUCLEOTIDE SEQUENCE [LARGE SCALE GENOMIC DNA]</scope>
    <source>
        <strain evidence="2 3">1821L</strain>
    </source>
</reference>
<dbReference type="Proteomes" id="UP000319432">
    <property type="component" value="Chromosome"/>
</dbReference>
<feature type="transmembrane region" description="Helical" evidence="1">
    <location>
        <begin position="32"/>
        <end position="55"/>
    </location>
</feature>